<dbReference type="EMBL" id="JALJOR010000013">
    <property type="protein sequence ID" value="KAK9806834.1"/>
    <property type="molecule type" value="Genomic_DNA"/>
</dbReference>
<dbReference type="AlphaFoldDB" id="A0AAW1PG53"/>
<dbReference type="Proteomes" id="UP001489004">
    <property type="component" value="Unassembled WGS sequence"/>
</dbReference>
<evidence type="ECO:0000313" key="1">
    <source>
        <dbReference type="EMBL" id="KAK9806834.1"/>
    </source>
</evidence>
<keyword evidence="2" id="KW-1185">Reference proteome</keyword>
<name>A0AAW1PG53_9CHLO</name>
<evidence type="ECO:0000313" key="2">
    <source>
        <dbReference type="Proteomes" id="UP001489004"/>
    </source>
</evidence>
<gene>
    <name evidence="1" type="ORF">WJX72_004301</name>
</gene>
<organism evidence="1 2">
    <name type="scientific">[Myrmecia] bisecta</name>
    <dbReference type="NCBI Taxonomy" id="41462"/>
    <lineage>
        <taxon>Eukaryota</taxon>
        <taxon>Viridiplantae</taxon>
        <taxon>Chlorophyta</taxon>
        <taxon>core chlorophytes</taxon>
        <taxon>Trebouxiophyceae</taxon>
        <taxon>Trebouxiales</taxon>
        <taxon>Trebouxiaceae</taxon>
        <taxon>Myrmecia</taxon>
    </lineage>
</organism>
<reference evidence="1 2" key="1">
    <citation type="journal article" date="2024" name="Nat. Commun.">
        <title>Phylogenomics reveals the evolutionary origins of lichenization in chlorophyte algae.</title>
        <authorList>
            <person name="Puginier C."/>
            <person name="Libourel C."/>
            <person name="Otte J."/>
            <person name="Skaloud P."/>
            <person name="Haon M."/>
            <person name="Grisel S."/>
            <person name="Petersen M."/>
            <person name="Berrin J.G."/>
            <person name="Delaux P.M."/>
            <person name="Dal Grande F."/>
            <person name="Keller J."/>
        </authorList>
    </citation>
    <scope>NUCLEOTIDE SEQUENCE [LARGE SCALE GENOMIC DNA]</scope>
    <source>
        <strain evidence="1 2">SAG 2043</strain>
    </source>
</reference>
<proteinExistence type="predicted"/>
<sequence length="181" mass="19003">MATEVKVPAAGFIGSPNNGAPNDPVACPVTTFVTAIRFNCRSNLETFPGSNIYPPSTGGGNSFAMAFELTCSDRSTVKSFSQQTPDQLNGNVLSSPVVGFTVVDVSTVYADSPTAVYDLSAVQPSVGPPNFTGCDQTSTESNENFGFNSNPTSCPPGYRLSGFQSKSGFFLDSLAIYCTIF</sequence>
<protein>
    <submittedName>
        <fullName evidence="1">Uncharacterized protein</fullName>
    </submittedName>
</protein>
<comment type="caution">
    <text evidence="1">The sequence shown here is derived from an EMBL/GenBank/DDBJ whole genome shotgun (WGS) entry which is preliminary data.</text>
</comment>
<accession>A0AAW1PG53</accession>